<dbReference type="EMBL" id="CP000690">
    <property type="protein sequence ID" value="ABQ29067.1"/>
    <property type="molecule type" value="Genomic_DNA"/>
</dbReference>
<sequence length="258" mass="28514">MNRACVVADRGMVSADTIAALDALGMEYILGARERTSRVIRDVVLKDKAAMVPLVLDRQHGETQLWVKEIRIGKGKAAQRYIVTVNEAEAKKDREDRQAIIDGLQAQLKKGDKALVGNSAYRRYLRSRGNAFEIDPGKLAEEARFDGLSVLRTLFRAAKASFDTRPVFHQADAAIRGHVFCSFLALTLAKELNRLCGARGFQPEWQKLLNDLDRLQQATIEKGGKVITTRTHVTGQVGNVFKAAGIALPHNISEHPAD</sequence>
<keyword evidence="2" id="KW-1185">Reference proteome</keyword>
<dbReference type="HOGENOM" id="CLU_094098_0_0_5"/>
<geneLocation type="plasmid" evidence="1 2">
    <name>pACRY02</name>
</geneLocation>
<dbReference type="KEGG" id="acr:Acry_3464"/>
<organism evidence="1 2">
    <name type="scientific">Acidiphilium cryptum (strain JF-5)</name>
    <dbReference type="NCBI Taxonomy" id="349163"/>
    <lineage>
        <taxon>Bacteria</taxon>
        <taxon>Pseudomonadati</taxon>
        <taxon>Pseudomonadota</taxon>
        <taxon>Alphaproteobacteria</taxon>
        <taxon>Acetobacterales</taxon>
        <taxon>Acidocellaceae</taxon>
        <taxon>Acidiphilium</taxon>
    </lineage>
</organism>
<evidence type="ECO:0000313" key="2">
    <source>
        <dbReference type="Proteomes" id="UP000000245"/>
    </source>
</evidence>
<accession>A5FTY5</accession>
<dbReference type="Proteomes" id="UP000000245">
    <property type="component" value="Plasmid pACRY02"/>
</dbReference>
<evidence type="ECO:0008006" key="3">
    <source>
        <dbReference type="Google" id="ProtNLM"/>
    </source>
</evidence>
<evidence type="ECO:0000313" key="1">
    <source>
        <dbReference type="EMBL" id="ABQ29067.1"/>
    </source>
</evidence>
<protein>
    <recommendedName>
        <fullName evidence="3">Transposase IS4-like domain-containing protein</fullName>
    </recommendedName>
</protein>
<gene>
    <name evidence="1" type="ordered locus">Acry_3464</name>
</gene>
<keyword evidence="1" id="KW-0614">Plasmid</keyword>
<proteinExistence type="predicted"/>
<dbReference type="AlphaFoldDB" id="A5FTY5"/>
<name>A5FTY5_ACICJ</name>
<reference evidence="1 2" key="1">
    <citation type="submission" date="2007-05" db="EMBL/GenBank/DDBJ databases">
        <title>Complete sequence of plasmid2 pACRY02 of Acidiphilium cryptum JF-5.</title>
        <authorList>
            <consortium name="US DOE Joint Genome Institute"/>
            <person name="Copeland A."/>
            <person name="Lucas S."/>
            <person name="Lapidus A."/>
            <person name="Barry K."/>
            <person name="Detter J.C."/>
            <person name="Glavina del Rio T."/>
            <person name="Hammon N."/>
            <person name="Israni S."/>
            <person name="Dalin E."/>
            <person name="Tice H."/>
            <person name="Pitluck S."/>
            <person name="Sims D."/>
            <person name="Brettin T."/>
            <person name="Bruce D."/>
            <person name="Han C."/>
            <person name="Schmutz J."/>
            <person name="Larimer F."/>
            <person name="Land M."/>
            <person name="Hauser L."/>
            <person name="Kyrpides N."/>
            <person name="Kim E."/>
            <person name="Magnuson T."/>
            <person name="Richardson P."/>
        </authorList>
    </citation>
    <scope>NUCLEOTIDE SEQUENCE [LARGE SCALE GENOMIC DNA]</scope>
    <source>
        <strain evidence="1 2">JF-5</strain>
        <plasmid evidence="2">Plasmid pACRY02</plasmid>
    </source>
</reference>